<name>A0A8T3AHX3_DENNO</name>
<feature type="region of interest" description="Disordered" evidence="1">
    <location>
        <begin position="83"/>
        <end position="109"/>
    </location>
</feature>
<evidence type="ECO:0000256" key="1">
    <source>
        <dbReference type="SAM" id="MobiDB-lite"/>
    </source>
</evidence>
<dbReference type="AlphaFoldDB" id="A0A8T3AHX3"/>
<gene>
    <name evidence="2" type="ORF">KFK09_022051</name>
</gene>
<dbReference type="EMBL" id="JAGYWB010000016">
    <property type="protein sequence ID" value="KAI0495748.1"/>
    <property type="molecule type" value="Genomic_DNA"/>
</dbReference>
<evidence type="ECO:0000313" key="3">
    <source>
        <dbReference type="Proteomes" id="UP000829196"/>
    </source>
</evidence>
<sequence length="109" mass="12402">MRAFSTVHGRCKYRLKVNQSTQCHMVHSGYTIVIQSKWMMLRALIRLQMGSGVCSTYPQNNFFPKQSSFLLFIHDFQSYAEVGAESTDPESNQSPSYGDEMSHTNVVLS</sequence>
<organism evidence="2 3">
    <name type="scientific">Dendrobium nobile</name>
    <name type="common">Orchid</name>
    <dbReference type="NCBI Taxonomy" id="94219"/>
    <lineage>
        <taxon>Eukaryota</taxon>
        <taxon>Viridiplantae</taxon>
        <taxon>Streptophyta</taxon>
        <taxon>Embryophyta</taxon>
        <taxon>Tracheophyta</taxon>
        <taxon>Spermatophyta</taxon>
        <taxon>Magnoliopsida</taxon>
        <taxon>Liliopsida</taxon>
        <taxon>Asparagales</taxon>
        <taxon>Orchidaceae</taxon>
        <taxon>Epidendroideae</taxon>
        <taxon>Malaxideae</taxon>
        <taxon>Dendrobiinae</taxon>
        <taxon>Dendrobium</taxon>
    </lineage>
</organism>
<reference evidence="2" key="1">
    <citation type="journal article" date="2022" name="Front. Genet.">
        <title>Chromosome-Scale Assembly of the Dendrobium nobile Genome Provides Insights Into the Molecular Mechanism of the Biosynthesis of the Medicinal Active Ingredient of Dendrobium.</title>
        <authorList>
            <person name="Xu Q."/>
            <person name="Niu S.-C."/>
            <person name="Li K.-L."/>
            <person name="Zheng P.-J."/>
            <person name="Zhang X.-J."/>
            <person name="Jia Y."/>
            <person name="Liu Y."/>
            <person name="Niu Y.-X."/>
            <person name="Yu L.-H."/>
            <person name="Chen D.-F."/>
            <person name="Zhang G.-Q."/>
        </authorList>
    </citation>
    <scope>NUCLEOTIDE SEQUENCE</scope>
    <source>
        <tissue evidence="2">Leaf</tissue>
    </source>
</reference>
<proteinExistence type="predicted"/>
<accession>A0A8T3AHX3</accession>
<protein>
    <submittedName>
        <fullName evidence="2">Uncharacterized protein</fullName>
    </submittedName>
</protein>
<keyword evidence="3" id="KW-1185">Reference proteome</keyword>
<dbReference type="Proteomes" id="UP000829196">
    <property type="component" value="Unassembled WGS sequence"/>
</dbReference>
<comment type="caution">
    <text evidence="2">The sequence shown here is derived from an EMBL/GenBank/DDBJ whole genome shotgun (WGS) entry which is preliminary data.</text>
</comment>
<evidence type="ECO:0000313" key="2">
    <source>
        <dbReference type="EMBL" id="KAI0495748.1"/>
    </source>
</evidence>